<dbReference type="Pfam" id="PF22507">
    <property type="entry name" value="DUF6994"/>
    <property type="match status" value="1"/>
</dbReference>
<dbReference type="Proteomes" id="UP000320216">
    <property type="component" value="Chromosome"/>
</dbReference>
<evidence type="ECO:0000313" key="1">
    <source>
        <dbReference type="EMBL" id="QDZ15515.1"/>
    </source>
</evidence>
<sequence>MIQVVTVIDTSFDVRQDAGSGDPDTTSPTLREYHRLLWSKPLPSGKVFTLDTSRRRRYLYHRSDVGEFFLASDTVVPTWRTWLKMSKIVADIPETVLDEFQLANHTIGGMMIFPGDRRPGVQTINGARGFSSQIADRFDYTLECIRRHYRGETSPLATVLNAYSDFFALFENFRGYTEFFLLQDLVTEEQQVRMFTRFDDFKASPLPQSVEDYLSYRDRAIEFIGARNQRIRAWSRAGLVDPAPST</sequence>
<gene>
    <name evidence="1" type="ORF">FPZ11_12755</name>
</gene>
<keyword evidence="2" id="KW-1185">Reference proteome</keyword>
<protein>
    <submittedName>
        <fullName evidence="1">Uncharacterized protein</fullName>
    </submittedName>
</protein>
<reference evidence="1 2" key="1">
    <citation type="submission" date="2019-07" db="EMBL/GenBank/DDBJ databases">
        <title>Full genome sequence of Humibacter sp. WJ7-1.</title>
        <authorList>
            <person name="Im W.-T."/>
        </authorList>
    </citation>
    <scope>NUCLEOTIDE SEQUENCE [LARGE SCALE GENOMIC DNA]</scope>
    <source>
        <strain evidence="1 2">WJ7-1</strain>
    </source>
</reference>
<name>A0A5B8M767_9MICO</name>
<dbReference type="EMBL" id="CP042305">
    <property type="protein sequence ID" value="QDZ15515.1"/>
    <property type="molecule type" value="Genomic_DNA"/>
</dbReference>
<dbReference type="KEGG" id="huw:FPZ11_12755"/>
<dbReference type="OrthoDB" id="1664004at2"/>
<proteinExistence type="predicted"/>
<evidence type="ECO:0000313" key="2">
    <source>
        <dbReference type="Proteomes" id="UP000320216"/>
    </source>
</evidence>
<dbReference type="InterPro" id="IPR054263">
    <property type="entry name" value="DUF6994"/>
</dbReference>
<dbReference type="AlphaFoldDB" id="A0A5B8M767"/>
<accession>A0A5B8M767</accession>
<organism evidence="1 2">
    <name type="scientific">Humibacter ginsenosidimutans</name>
    <dbReference type="NCBI Taxonomy" id="2599293"/>
    <lineage>
        <taxon>Bacteria</taxon>
        <taxon>Bacillati</taxon>
        <taxon>Actinomycetota</taxon>
        <taxon>Actinomycetes</taxon>
        <taxon>Micrococcales</taxon>
        <taxon>Microbacteriaceae</taxon>
        <taxon>Humibacter</taxon>
    </lineage>
</organism>